<dbReference type="AlphaFoldDB" id="A0A4R2JWK3"/>
<sequence length="241" mass="24807">MGVVIVTGGSRGIGAAICRQVSEQGHTVVVNYAGDQAAADAVADDTGGLAVRANVADEADVVRLFDAAEELGTLTGVVCNAGITGTFGRLDGQSLDSVRKVFETNVYGVFLGNREAVRRMSTKYGRGGGVIVNISSTAAKRGSPGEWVHYAASKSAVETLTYGLAQEVADEGIRVNCVAPGMVDTDMHAAAGIPDRLDRVAPSIPLKRAGRPDEIAEGVAWLLSDAASYVVGSVLTISGGR</sequence>
<gene>
    <name evidence="3" type="ORF">EV192_101627</name>
</gene>
<dbReference type="OrthoDB" id="20590at2"/>
<protein>
    <submittedName>
        <fullName evidence="3">NAD(P)-dependent dehydrogenase (Short-subunit alcohol dehydrogenase family)</fullName>
    </submittedName>
</protein>
<evidence type="ECO:0000256" key="1">
    <source>
        <dbReference type="ARBA" id="ARBA00006484"/>
    </source>
</evidence>
<dbReference type="PANTHER" id="PTHR42760">
    <property type="entry name" value="SHORT-CHAIN DEHYDROGENASES/REDUCTASES FAMILY MEMBER"/>
    <property type="match status" value="1"/>
</dbReference>
<proteinExistence type="inferred from homology"/>
<dbReference type="GO" id="GO:0016616">
    <property type="term" value="F:oxidoreductase activity, acting on the CH-OH group of donors, NAD or NADP as acceptor"/>
    <property type="evidence" value="ECO:0007669"/>
    <property type="project" value="TreeGrafter"/>
</dbReference>
<dbReference type="GO" id="GO:0030497">
    <property type="term" value="P:fatty acid elongation"/>
    <property type="evidence" value="ECO:0007669"/>
    <property type="project" value="TreeGrafter"/>
</dbReference>
<accession>A0A4R2JWK3</accession>
<dbReference type="FunFam" id="3.40.50.720:FF:000173">
    <property type="entry name" value="3-oxoacyl-[acyl-carrier protein] reductase"/>
    <property type="match status" value="1"/>
</dbReference>
<dbReference type="CDD" id="cd05233">
    <property type="entry name" value="SDR_c"/>
    <property type="match status" value="1"/>
</dbReference>
<keyword evidence="4" id="KW-1185">Reference proteome</keyword>
<dbReference type="PANTHER" id="PTHR42760:SF40">
    <property type="entry name" value="3-OXOACYL-[ACYL-CARRIER-PROTEIN] REDUCTASE, CHLOROPLASTIC"/>
    <property type="match status" value="1"/>
</dbReference>
<organism evidence="3 4">
    <name type="scientific">Actinocrispum wychmicini</name>
    <dbReference type="NCBI Taxonomy" id="1213861"/>
    <lineage>
        <taxon>Bacteria</taxon>
        <taxon>Bacillati</taxon>
        <taxon>Actinomycetota</taxon>
        <taxon>Actinomycetes</taxon>
        <taxon>Pseudonocardiales</taxon>
        <taxon>Pseudonocardiaceae</taxon>
        <taxon>Actinocrispum</taxon>
    </lineage>
</organism>
<comment type="similarity">
    <text evidence="1">Belongs to the short-chain dehydrogenases/reductases (SDR) family.</text>
</comment>
<dbReference type="Proteomes" id="UP000295680">
    <property type="component" value="Unassembled WGS sequence"/>
</dbReference>
<reference evidence="3 4" key="1">
    <citation type="submission" date="2019-03" db="EMBL/GenBank/DDBJ databases">
        <title>Genomic Encyclopedia of Type Strains, Phase IV (KMG-IV): sequencing the most valuable type-strain genomes for metagenomic binning, comparative biology and taxonomic classification.</title>
        <authorList>
            <person name="Goeker M."/>
        </authorList>
    </citation>
    <scope>NUCLEOTIDE SEQUENCE [LARGE SCALE GENOMIC DNA]</scope>
    <source>
        <strain evidence="3 4">DSM 45934</strain>
    </source>
</reference>
<keyword evidence="2" id="KW-0560">Oxidoreductase</keyword>
<comment type="caution">
    <text evidence="3">The sequence shown here is derived from an EMBL/GenBank/DDBJ whole genome shotgun (WGS) entry which is preliminary data.</text>
</comment>
<dbReference type="PRINTS" id="PR00081">
    <property type="entry name" value="GDHRDH"/>
</dbReference>
<dbReference type="RefSeq" id="WP_132110844.1">
    <property type="nucleotide sequence ID" value="NZ_SLWS01000001.1"/>
</dbReference>
<dbReference type="InterPro" id="IPR002347">
    <property type="entry name" value="SDR_fam"/>
</dbReference>
<dbReference type="Pfam" id="PF13561">
    <property type="entry name" value="adh_short_C2"/>
    <property type="match status" value="1"/>
</dbReference>
<dbReference type="PRINTS" id="PR00080">
    <property type="entry name" value="SDRFAMILY"/>
</dbReference>
<dbReference type="InterPro" id="IPR036291">
    <property type="entry name" value="NAD(P)-bd_dom_sf"/>
</dbReference>
<evidence type="ECO:0000313" key="3">
    <source>
        <dbReference type="EMBL" id="TCO64843.1"/>
    </source>
</evidence>
<dbReference type="EMBL" id="SLWS01000001">
    <property type="protein sequence ID" value="TCO64843.1"/>
    <property type="molecule type" value="Genomic_DNA"/>
</dbReference>
<dbReference type="SUPFAM" id="SSF51735">
    <property type="entry name" value="NAD(P)-binding Rossmann-fold domains"/>
    <property type="match status" value="1"/>
</dbReference>
<evidence type="ECO:0000313" key="4">
    <source>
        <dbReference type="Proteomes" id="UP000295680"/>
    </source>
</evidence>
<dbReference type="Gene3D" id="3.40.50.720">
    <property type="entry name" value="NAD(P)-binding Rossmann-like Domain"/>
    <property type="match status" value="1"/>
</dbReference>
<evidence type="ECO:0000256" key="2">
    <source>
        <dbReference type="ARBA" id="ARBA00023002"/>
    </source>
</evidence>
<name>A0A4R2JWK3_9PSEU</name>